<evidence type="ECO:0000313" key="6">
    <source>
        <dbReference type="Proteomes" id="UP001221302"/>
    </source>
</evidence>
<dbReference type="GO" id="GO:0046914">
    <property type="term" value="F:transition metal ion binding"/>
    <property type="evidence" value="ECO:0007669"/>
    <property type="project" value="InterPro"/>
</dbReference>
<dbReference type="GO" id="GO:0005737">
    <property type="term" value="C:cytoplasm"/>
    <property type="evidence" value="ECO:0007669"/>
    <property type="project" value="UniProtKB-SubCell"/>
</dbReference>
<dbReference type="InterPro" id="IPR050536">
    <property type="entry name" value="DtxR_MntR_Metal-Reg"/>
</dbReference>
<evidence type="ECO:0000259" key="4">
    <source>
        <dbReference type="SMART" id="SM00899"/>
    </source>
</evidence>
<gene>
    <name evidence="5" type="ORF">P0M35_01215</name>
</gene>
<dbReference type="SUPFAM" id="SSF50037">
    <property type="entry name" value="C-terminal domain of transcriptional repressors"/>
    <property type="match status" value="2"/>
</dbReference>
<comment type="subunit">
    <text evidence="2">Homodimer.</text>
</comment>
<dbReference type="InterPro" id="IPR038157">
    <property type="entry name" value="FeoA_core_dom"/>
</dbReference>
<dbReference type="Gene3D" id="2.30.30.90">
    <property type="match status" value="1"/>
</dbReference>
<protein>
    <submittedName>
        <fullName evidence="5">Metal-dependent transcriptional regulator</fullName>
    </submittedName>
</protein>
<dbReference type="EMBL" id="JARGDL010000001">
    <property type="protein sequence ID" value="MDF1610756.1"/>
    <property type="molecule type" value="Genomic_DNA"/>
</dbReference>
<dbReference type="PANTHER" id="PTHR33238">
    <property type="entry name" value="IRON (METAL) DEPENDENT REPRESSOR, DTXR FAMILY"/>
    <property type="match status" value="1"/>
</dbReference>
<feature type="domain" description="Ferrous iron transporter FeoA-like" evidence="4">
    <location>
        <begin position="252"/>
        <end position="326"/>
    </location>
</feature>
<keyword evidence="3" id="KW-0408">Iron</keyword>
<dbReference type="InterPro" id="IPR001367">
    <property type="entry name" value="Fe_dep_repressor"/>
</dbReference>
<dbReference type="InterPro" id="IPR008988">
    <property type="entry name" value="Transcriptional_repressor_C"/>
</dbReference>
<keyword evidence="6" id="KW-1185">Reference proteome</keyword>
<sequence length="329" mass="37660">MIYIFLLIIILMAIVLLQQSSFIKNRNKNYQKRLVEDSLKHIYDCEHKKIDSTSLSLSGSLSLSKEKTTKLIQSMLQKHLIKTSGNKLSLTDEGKNYALQVIRIHRLWEKFLAENTSVQEYDWHKIAEIEEHKTSIENANKIAAQLGNPFVDPHGDPIPNEKGELIFQETVSLNEVKENNFVKVEHIEDEPKEIYQRIFGYGIFVGSILLVKKKSDEKIFLELNGKEISLSIVEADNINVSYVTDFISEDVIPLTSLNIDESGIISFISNGIRGQQRRRLLDFGILPNTEITARMKSINNDPTAYEVRGTLIALRKNQSDLIFIKKKEV</sequence>
<dbReference type="InterPro" id="IPR036388">
    <property type="entry name" value="WH-like_DNA-bd_sf"/>
</dbReference>
<evidence type="ECO:0000256" key="1">
    <source>
        <dbReference type="ARBA" id="ARBA00004496"/>
    </source>
</evidence>
<dbReference type="InterPro" id="IPR036421">
    <property type="entry name" value="Fe_dep_repressor_sf"/>
</dbReference>
<dbReference type="Pfam" id="PF04023">
    <property type="entry name" value="FeoA"/>
    <property type="match status" value="2"/>
</dbReference>
<evidence type="ECO:0000256" key="3">
    <source>
        <dbReference type="ARBA" id="ARBA00023004"/>
    </source>
</evidence>
<dbReference type="SMART" id="SM00899">
    <property type="entry name" value="FeoA"/>
    <property type="match status" value="2"/>
</dbReference>
<accession>A0AAE3TBT4</accession>
<dbReference type="Proteomes" id="UP001221302">
    <property type="component" value="Unassembled WGS sequence"/>
</dbReference>
<dbReference type="InterPro" id="IPR007167">
    <property type="entry name" value="Fe-transptr_FeoA-like"/>
</dbReference>
<dbReference type="Pfam" id="PF02742">
    <property type="entry name" value="Fe_dep_repr_C"/>
    <property type="match status" value="1"/>
</dbReference>
<dbReference type="PANTHER" id="PTHR33238:SF11">
    <property type="entry name" value="TRANSCRIPTIONAL REGULATOR MNTR"/>
    <property type="match status" value="1"/>
</dbReference>
<comment type="caution">
    <text evidence="5">The sequence shown here is derived from an EMBL/GenBank/DDBJ whole genome shotgun (WGS) entry which is preliminary data.</text>
</comment>
<evidence type="ECO:0000256" key="2">
    <source>
        <dbReference type="ARBA" id="ARBA00011738"/>
    </source>
</evidence>
<organism evidence="5 6">
    <name type="scientific">Stygiobacter electus</name>
    <dbReference type="NCBI Taxonomy" id="3032292"/>
    <lineage>
        <taxon>Bacteria</taxon>
        <taxon>Pseudomonadati</taxon>
        <taxon>Ignavibacteriota</taxon>
        <taxon>Ignavibacteria</taxon>
        <taxon>Ignavibacteriales</taxon>
        <taxon>Melioribacteraceae</taxon>
        <taxon>Stygiobacter</taxon>
    </lineage>
</organism>
<dbReference type="AlphaFoldDB" id="A0AAE3TBT4"/>
<evidence type="ECO:0000313" key="5">
    <source>
        <dbReference type="EMBL" id="MDF1610756.1"/>
    </source>
</evidence>
<reference evidence="5" key="1">
    <citation type="submission" date="2023-03" db="EMBL/GenBank/DDBJ databases">
        <title>Stygiobacter electus gen. nov., sp. nov., facultatively anaerobic thermotolerant bacterium of the class Ignavibacteria from a well of Yessentuki mineral water deposit.</title>
        <authorList>
            <person name="Podosokorskaya O.A."/>
            <person name="Elcheninov A.G."/>
            <person name="Petrova N.F."/>
            <person name="Zavarzina D.G."/>
            <person name="Kublanov I.V."/>
            <person name="Merkel A.Y."/>
        </authorList>
    </citation>
    <scope>NUCLEOTIDE SEQUENCE</scope>
    <source>
        <strain evidence="5">09-Me</strain>
    </source>
</reference>
<dbReference type="SUPFAM" id="SSF47979">
    <property type="entry name" value="Iron-dependent repressor protein, dimerization domain"/>
    <property type="match status" value="1"/>
</dbReference>
<name>A0AAE3TBT4_9BACT</name>
<proteinExistence type="predicted"/>
<feature type="domain" description="Ferrous iron transporter FeoA-like" evidence="4">
    <location>
        <begin position="171"/>
        <end position="242"/>
    </location>
</feature>
<dbReference type="RefSeq" id="WP_321534521.1">
    <property type="nucleotide sequence ID" value="NZ_JARGDL010000001.1"/>
</dbReference>
<dbReference type="GO" id="GO:0046983">
    <property type="term" value="F:protein dimerization activity"/>
    <property type="evidence" value="ECO:0007669"/>
    <property type="project" value="InterPro"/>
</dbReference>
<comment type="subcellular location">
    <subcellularLocation>
        <location evidence="1">Cytoplasm</location>
    </subcellularLocation>
</comment>
<dbReference type="Gene3D" id="1.10.10.10">
    <property type="entry name" value="Winged helix-like DNA-binding domain superfamily/Winged helix DNA-binding domain"/>
    <property type="match status" value="1"/>
</dbReference>